<dbReference type="PANTHER" id="PTHR19328">
    <property type="entry name" value="HEDGEHOG-INTERACTING PROTEIN"/>
    <property type="match status" value="1"/>
</dbReference>
<dbReference type="EMBL" id="UINC01070694">
    <property type="protein sequence ID" value="SVC05036.1"/>
    <property type="molecule type" value="Genomic_DNA"/>
</dbReference>
<keyword evidence="1" id="KW-0472">Membrane</keyword>
<dbReference type="InterPro" id="IPR012938">
    <property type="entry name" value="Glc/Sorbosone_DH"/>
</dbReference>
<sequence length="270" mass="30066">MLGILNRYITSVFIFFSIIQGVYFVEDAFPNLSFTDPVGIYDAGDGSGRLFILEQPGTIKVFNNDPEVEDVNIFLNITSIVDQDPGYTEEGLLGLAFHPNFSESGYFYVVYTDYGPKRNVIARYEVSNSDSNQADILSALVILEVNQPYTNHNGGQMGFGSDGYLYISFGDGGSAGDPQGNGQNLQTLLGTIVRIDIDNPTNEQNYSIPSDNPFISNPNALNEIYAYGLRNMWRFSWDPLTGLLWGADVGQYNWEEIDIIYPGLNYGWNT</sequence>
<dbReference type="PANTHER" id="PTHR19328:SF75">
    <property type="entry name" value="ALDOSE SUGAR DEHYDROGENASE YLII"/>
    <property type="match status" value="1"/>
</dbReference>
<name>A0A382IZE7_9ZZZZ</name>
<evidence type="ECO:0000313" key="3">
    <source>
        <dbReference type="EMBL" id="SVC05036.1"/>
    </source>
</evidence>
<proteinExistence type="predicted"/>
<protein>
    <recommendedName>
        <fullName evidence="2">Glucose/Sorbosone dehydrogenase domain-containing protein</fullName>
    </recommendedName>
</protein>
<reference evidence="3" key="1">
    <citation type="submission" date="2018-05" db="EMBL/GenBank/DDBJ databases">
        <authorList>
            <person name="Lanie J.A."/>
            <person name="Ng W.-L."/>
            <person name="Kazmierczak K.M."/>
            <person name="Andrzejewski T.M."/>
            <person name="Davidsen T.M."/>
            <person name="Wayne K.J."/>
            <person name="Tettelin H."/>
            <person name="Glass J.I."/>
            <person name="Rusch D."/>
            <person name="Podicherti R."/>
            <person name="Tsui H.-C.T."/>
            <person name="Winkler M.E."/>
        </authorList>
    </citation>
    <scope>NUCLEOTIDE SEQUENCE</scope>
</reference>
<keyword evidence="1" id="KW-1133">Transmembrane helix</keyword>
<evidence type="ECO:0000256" key="1">
    <source>
        <dbReference type="SAM" id="Phobius"/>
    </source>
</evidence>
<feature type="transmembrane region" description="Helical" evidence="1">
    <location>
        <begin position="7"/>
        <end position="25"/>
    </location>
</feature>
<evidence type="ECO:0000259" key="2">
    <source>
        <dbReference type="Pfam" id="PF07995"/>
    </source>
</evidence>
<dbReference type="Gene3D" id="2.120.10.30">
    <property type="entry name" value="TolB, C-terminal domain"/>
    <property type="match status" value="1"/>
</dbReference>
<dbReference type="InterPro" id="IPR011042">
    <property type="entry name" value="6-blade_b-propeller_TolB-like"/>
</dbReference>
<dbReference type="Pfam" id="PF07995">
    <property type="entry name" value="GSDH"/>
    <property type="match status" value="1"/>
</dbReference>
<feature type="domain" description="Glucose/Sorbosone dehydrogenase" evidence="2">
    <location>
        <begin position="37"/>
        <end position="269"/>
    </location>
</feature>
<dbReference type="InterPro" id="IPR011041">
    <property type="entry name" value="Quinoprot_gluc/sorb_DH_b-prop"/>
</dbReference>
<dbReference type="AlphaFoldDB" id="A0A382IZE7"/>
<accession>A0A382IZE7</accession>
<organism evidence="3">
    <name type="scientific">marine metagenome</name>
    <dbReference type="NCBI Taxonomy" id="408172"/>
    <lineage>
        <taxon>unclassified sequences</taxon>
        <taxon>metagenomes</taxon>
        <taxon>ecological metagenomes</taxon>
    </lineage>
</organism>
<feature type="non-terminal residue" evidence="3">
    <location>
        <position position="270"/>
    </location>
</feature>
<dbReference type="SUPFAM" id="SSF50952">
    <property type="entry name" value="Soluble quinoprotein glucose dehydrogenase"/>
    <property type="match status" value="1"/>
</dbReference>
<keyword evidence="1" id="KW-0812">Transmembrane</keyword>
<gene>
    <name evidence="3" type="ORF">METZ01_LOCUS257890</name>
</gene>